<dbReference type="Gene3D" id="4.10.280.10">
    <property type="entry name" value="Helix-loop-helix DNA-binding domain"/>
    <property type="match status" value="1"/>
</dbReference>
<dbReference type="GeneID" id="25903801"/>
<dbReference type="GO" id="GO:0000981">
    <property type="term" value="F:DNA-binding transcription factor activity, RNA polymerase II-specific"/>
    <property type="evidence" value="ECO:0007669"/>
    <property type="project" value="TreeGrafter"/>
</dbReference>
<dbReference type="eggNOG" id="ENOG502RYM5">
    <property type="taxonomic scope" value="Eukaryota"/>
</dbReference>
<comment type="subcellular location">
    <subcellularLocation>
        <location evidence="1">Nucleus</location>
    </subcellularLocation>
</comment>
<dbReference type="EMBL" id="KQ241761">
    <property type="protein sequence ID" value="KNC84492.1"/>
    <property type="molecule type" value="Genomic_DNA"/>
</dbReference>
<dbReference type="GO" id="GO:0005634">
    <property type="term" value="C:nucleus"/>
    <property type="evidence" value="ECO:0007669"/>
    <property type="project" value="UniProtKB-SubCell"/>
</dbReference>
<dbReference type="InterPro" id="IPR011598">
    <property type="entry name" value="bHLH_dom"/>
</dbReference>
<sequence length="1261" mass="142166">MSQMGINLPHGQNTMQQQQQQHQQTRRFQDEMPTQQQQEQYGQDYGHTNQHSQQSQHNHQQALNGFPPLEDDSLLTLGDELLNSLASCVSTPALTPMLTPAEAFHFLSSSDLNFSSDTDMNFLGASALAPLTDMQSMHLPTPGFPSTNDHLDMGMHMSKTNHKEDSTSTQNSSADMANSGERIDDEGMRMNGGSGTMIHATTNKHGTKGKEDANTCAGPTTYTSATAPTEGMFDSTAHSANLPQRQESNYVVNGTHRNVTATGTWGDAEAARNRESRATVSESVFHAPTTDYTSFGFGLLLNGAGRQPTRQQDQFAVPTSVFGAMLPPAMPIPVQGVPLAGVNQVHKAPLLQRRQSVPAPIKPAIPVSSTYKSGSHSNQTTPQLAPTPFTTPVLPHAMWGTTSPVVPPLQLPEVKSNYQAIQEGEGSSRGFVDDVLKVGNRRIHHKTSEKRRRETINMLFAQAAALVPVLTQQRAKGVSHSKTVILQHVVDHLAERTSSDAQITQLRERNHALVQENTKLKRYVGQSYNNVKFILENEPELPGLTKRWFLNRIFNQTEKARILTLLKKHKQEYVDRDIDLKEFESQTSIEYDNPLYVRMDHIRYTPPMADHHDIDRAIYRESIIDNMYQTRNRYVINNNGARNEMVSLGKKDGFRWILPFDGNCFFTMNAWAEMRNIVHHRGNETKYFYVPMERMQDNADLLDPNFWPDALEEPQLLFRNDSSEKFDEEKTRYGRRPKVDMLLRLAIPGVWDAQVLKSNPYYEEYSYEISQDIPGNDTVPPASWVARLYSGSAEQEQTTEDSASLRKYARCIGVQLICDQVAAKALEELHGFNPDDMLFYNKKALKKTRNSYKDGDLAENVAEQLRTCAEDAYLKDAESLLAISPEGPIYTSVEYGVRDHTEPEVAAPGRLAPFFRSVTCLGLAGYVLGEKRYIERASQLVNNFFDQGRDNSVSVDTMINNIYPKKKEEIEELHNIEKAILGVYEFKDWYYVLDIVRLLNSEKALTATDMVAARDWMSEYFEKVQAIAKPRVPVWGFEMASAAARGVWYDVQMASIAHFVGNSKDFLVIIDSGKARMQRQFSNTGAQGDWEGEFIGTIATARAELETTSNRIMRQLTESGYVLSGWVAMCQMATTANVDLWNYKHKMGLNGPLLRGALTVYLPFYSDKTELPSTHGVAERQEFQDKLKLKLRSTYNNLNTSKPEGLWTEDLLVAIYHMTRDQYNDLEASKKVVSKVHHYNEAVTMPVENTGLIRPFWNLAL</sequence>
<feature type="compositionally biased region" description="Polar residues" evidence="8">
    <location>
        <begin position="1"/>
        <end position="15"/>
    </location>
</feature>
<dbReference type="SUPFAM" id="SSF48230">
    <property type="entry name" value="Chondroitin AC/alginate lyase"/>
    <property type="match status" value="1"/>
</dbReference>
<keyword evidence="3" id="KW-0805">Transcription regulation</keyword>
<dbReference type="InterPro" id="IPR008397">
    <property type="entry name" value="Alginate_lyase_dom"/>
</dbReference>
<name>A0A0L0G651_9EUKA</name>
<keyword evidence="6" id="KW-0456">Lyase</keyword>
<dbReference type="Proteomes" id="UP000054560">
    <property type="component" value="Unassembled WGS sequence"/>
</dbReference>
<evidence type="ECO:0000256" key="7">
    <source>
        <dbReference type="ARBA" id="ARBA00023242"/>
    </source>
</evidence>
<feature type="domain" description="BHLH" evidence="9">
    <location>
        <begin position="440"/>
        <end position="496"/>
    </location>
</feature>
<organism evidence="10 11">
    <name type="scientific">Sphaeroforma arctica JP610</name>
    <dbReference type="NCBI Taxonomy" id="667725"/>
    <lineage>
        <taxon>Eukaryota</taxon>
        <taxon>Ichthyosporea</taxon>
        <taxon>Ichthyophonida</taxon>
        <taxon>Sphaeroforma</taxon>
    </lineage>
</organism>
<dbReference type="Pfam" id="PF05426">
    <property type="entry name" value="Alginate_lyase"/>
    <property type="match status" value="1"/>
</dbReference>
<keyword evidence="5" id="KW-0804">Transcription</keyword>
<dbReference type="GO" id="GO:0016829">
    <property type="term" value="F:lyase activity"/>
    <property type="evidence" value="ECO:0007669"/>
    <property type="project" value="UniProtKB-KW"/>
</dbReference>
<evidence type="ECO:0000256" key="6">
    <source>
        <dbReference type="ARBA" id="ARBA00023239"/>
    </source>
</evidence>
<dbReference type="OrthoDB" id="8964853at2759"/>
<evidence type="ECO:0000256" key="3">
    <source>
        <dbReference type="ARBA" id="ARBA00023015"/>
    </source>
</evidence>
<dbReference type="GO" id="GO:0046983">
    <property type="term" value="F:protein dimerization activity"/>
    <property type="evidence" value="ECO:0007669"/>
    <property type="project" value="InterPro"/>
</dbReference>
<evidence type="ECO:0000313" key="10">
    <source>
        <dbReference type="EMBL" id="KNC84492.1"/>
    </source>
</evidence>
<evidence type="ECO:0000256" key="8">
    <source>
        <dbReference type="SAM" id="MobiDB-lite"/>
    </source>
</evidence>
<protein>
    <recommendedName>
        <fullName evidence="9">BHLH domain-containing protein</fullName>
    </recommendedName>
</protein>
<evidence type="ECO:0000256" key="1">
    <source>
        <dbReference type="ARBA" id="ARBA00004123"/>
    </source>
</evidence>
<dbReference type="InterPro" id="IPR052207">
    <property type="entry name" value="Max-like/E-box_TFs"/>
</dbReference>
<gene>
    <name evidence="10" type="ORF">SARC_03297</name>
</gene>
<dbReference type="SUPFAM" id="SSF47459">
    <property type="entry name" value="HLH, helix-loop-helix DNA-binding domain"/>
    <property type="match status" value="1"/>
</dbReference>
<evidence type="ECO:0000313" key="11">
    <source>
        <dbReference type="Proteomes" id="UP000054560"/>
    </source>
</evidence>
<feature type="region of interest" description="Disordered" evidence="8">
    <location>
        <begin position="1"/>
        <end position="67"/>
    </location>
</feature>
<dbReference type="AlphaFoldDB" id="A0A0L0G651"/>
<evidence type="ECO:0000256" key="2">
    <source>
        <dbReference type="ARBA" id="ARBA00022729"/>
    </source>
</evidence>
<dbReference type="PANTHER" id="PTHR15741">
    <property type="entry name" value="BASIC HELIX-LOOP-HELIX ZIP TRANSCRIPTION FACTOR"/>
    <property type="match status" value="1"/>
</dbReference>
<evidence type="ECO:0000256" key="4">
    <source>
        <dbReference type="ARBA" id="ARBA00023125"/>
    </source>
</evidence>
<evidence type="ECO:0000259" key="9">
    <source>
        <dbReference type="PROSITE" id="PS50888"/>
    </source>
</evidence>
<evidence type="ECO:0000256" key="5">
    <source>
        <dbReference type="ARBA" id="ARBA00023163"/>
    </source>
</evidence>
<proteinExistence type="predicted"/>
<keyword evidence="11" id="KW-1185">Reference proteome</keyword>
<dbReference type="GO" id="GO:0000978">
    <property type="term" value="F:RNA polymerase II cis-regulatory region sequence-specific DNA binding"/>
    <property type="evidence" value="ECO:0007669"/>
    <property type="project" value="TreeGrafter"/>
</dbReference>
<feature type="compositionally biased region" description="Low complexity" evidence="8">
    <location>
        <begin position="31"/>
        <end position="61"/>
    </location>
</feature>
<dbReference type="RefSeq" id="XP_014158394.1">
    <property type="nucleotide sequence ID" value="XM_014302919.1"/>
</dbReference>
<dbReference type="Pfam" id="PF00010">
    <property type="entry name" value="HLH"/>
    <property type="match status" value="1"/>
</dbReference>
<dbReference type="Gene3D" id="1.50.10.100">
    <property type="entry name" value="Chondroitin AC/alginate lyase"/>
    <property type="match status" value="1"/>
</dbReference>
<keyword evidence="7" id="KW-0539">Nucleus</keyword>
<dbReference type="InterPro" id="IPR008929">
    <property type="entry name" value="Chondroitin_lyas"/>
</dbReference>
<accession>A0A0L0G651</accession>
<dbReference type="InterPro" id="IPR036638">
    <property type="entry name" value="HLH_DNA-bd_sf"/>
</dbReference>
<keyword evidence="4" id="KW-0238">DNA-binding</keyword>
<dbReference type="PROSITE" id="PS50888">
    <property type="entry name" value="BHLH"/>
    <property type="match status" value="1"/>
</dbReference>
<keyword evidence="2" id="KW-0732">Signal</keyword>
<reference evidence="10 11" key="1">
    <citation type="submission" date="2011-02" db="EMBL/GenBank/DDBJ databases">
        <title>The Genome Sequence of Sphaeroforma arctica JP610.</title>
        <authorList>
            <consortium name="The Broad Institute Genome Sequencing Platform"/>
            <person name="Russ C."/>
            <person name="Cuomo C."/>
            <person name="Young S.K."/>
            <person name="Zeng Q."/>
            <person name="Gargeya S."/>
            <person name="Alvarado L."/>
            <person name="Berlin A."/>
            <person name="Chapman S.B."/>
            <person name="Chen Z."/>
            <person name="Freedman E."/>
            <person name="Gellesch M."/>
            <person name="Goldberg J."/>
            <person name="Griggs A."/>
            <person name="Gujja S."/>
            <person name="Heilman E."/>
            <person name="Heiman D."/>
            <person name="Howarth C."/>
            <person name="Mehta T."/>
            <person name="Neiman D."/>
            <person name="Pearson M."/>
            <person name="Roberts A."/>
            <person name="Saif S."/>
            <person name="Shea T."/>
            <person name="Shenoy N."/>
            <person name="Sisk P."/>
            <person name="Stolte C."/>
            <person name="Sykes S."/>
            <person name="White J."/>
            <person name="Yandava C."/>
            <person name="Burger G."/>
            <person name="Gray M.W."/>
            <person name="Holland P.W.H."/>
            <person name="King N."/>
            <person name="Lang F.B.F."/>
            <person name="Roger A.J."/>
            <person name="Ruiz-Trillo I."/>
            <person name="Haas B."/>
            <person name="Nusbaum C."/>
            <person name="Birren B."/>
        </authorList>
    </citation>
    <scope>NUCLEOTIDE SEQUENCE [LARGE SCALE GENOMIC DNA]</scope>
    <source>
        <strain evidence="10 11">JP610</strain>
    </source>
</reference>
<dbReference type="PANTHER" id="PTHR15741:SF27">
    <property type="entry name" value="TRANSCRIPTION FACTOR AP-4"/>
    <property type="match status" value="1"/>
</dbReference>